<keyword evidence="3" id="KW-1185">Reference proteome</keyword>
<dbReference type="EMBL" id="JADYXP020000001">
    <property type="protein sequence ID" value="KAL0133949.1"/>
    <property type="molecule type" value="Genomic_DNA"/>
</dbReference>
<accession>A0AAW2H316</accession>
<feature type="compositionally biased region" description="Basic and acidic residues" evidence="1">
    <location>
        <begin position="19"/>
        <end position="28"/>
    </location>
</feature>
<comment type="caution">
    <text evidence="2">The sequence shown here is derived from an EMBL/GenBank/DDBJ whole genome shotgun (WGS) entry which is preliminary data.</text>
</comment>
<dbReference type="AlphaFoldDB" id="A0AAW2H316"/>
<sequence length="123" mass="14089">MQIRARLNSRGRESEEENETTRRPECHVRTAAGRSFRRSCDRDQPRFIGRKMNSTSSIQRASSNISKMDPRVHRISRNTIRDTRVSKFTNRSGTSKAPSGIKSGIKFIDLFYLPEDKSFGAPI</sequence>
<gene>
    <name evidence="2" type="ORF">PUN28_001110</name>
</gene>
<name>A0AAW2H316_9HYME</name>
<protein>
    <submittedName>
        <fullName evidence="2">Uncharacterized protein</fullName>
    </submittedName>
</protein>
<evidence type="ECO:0000256" key="1">
    <source>
        <dbReference type="SAM" id="MobiDB-lite"/>
    </source>
</evidence>
<dbReference type="Proteomes" id="UP001430953">
    <property type="component" value="Unassembled WGS sequence"/>
</dbReference>
<feature type="region of interest" description="Disordered" evidence="1">
    <location>
        <begin position="1"/>
        <end position="40"/>
    </location>
</feature>
<reference evidence="2 3" key="1">
    <citation type="submission" date="2023-03" db="EMBL/GenBank/DDBJ databases">
        <title>High recombination rates correlate with genetic variation in Cardiocondyla obscurior ants.</title>
        <authorList>
            <person name="Errbii M."/>
        </authorList>
    </citation>
    <scope>NUCLEOTIDE SEQUENCE [LARGE SCALE GENOMIC DNA]</scope>
    <source>
        <strain evidence="2">Alpha-2009</strain>
        <tissue evidence="2">Whole body</tissue>
    </source>
</reference>
<evidence type="ECO:0000313" key="3">
    <source>
        <dbReference type="Proteomes" id="UP001430953"/>
    </source>
</evidence>
<organism evidence="2 3">
    <name type="scientific">Cardiocondyla obscurior</name>
    <dbReference type="NCBI Taxonomy" id="286306"/>
    <lineage>
        <taxon>Eukaryota</taxon>
        <taxon>Metazoa</taxon>
        <taxon>Ecdysozoa</taxon>
        <taxon>Arthropoda</taxon>
        <taxon>Hexapoda</taxon>
        <taxon>Insecta</taxon>
        <taxon>Pterygota</taxon>
        <taxon>Neoptera</taxon>
        <taxon>Endopterygota</taxon>
        <taxon>Hymenoptera</taxon>
        <taxon>Apocrita</taxon>
        <taxon>Aculeata</taxon>
        <taxon>Formicoidea</taxon>
        <taxon>Formicidae</taxon>
        <taxon>Myrmicinae</taxon>
        <taxon>Cardiocondyla</taxon>
    </lineage>
</organism>
<evidence type="ECO:0000313" key="2">
    <source>
        <dbReference type="EMBL" id="KAL0133949.1"/>
    </source>
</evidence>
<proteinExistence type="predicted"/>